<dbReference type="EMBL" id="JAVRES010000013">
    <property type="protein sequence ID" value="MDT0437669.1"/>
    <property type="molecule type" value="Genomic_DNA"/>
</dbReference>
<keyword evidence="2" id="KW-1185">Reference proteome</keyword>
<reference evidence="2" key="1">
    <citation type="submission" date="2023-07" db="EMBL/GenBank/DDBJ databases">
        <title>30 novel species of actinomycetes from the DSMZ collection.</title>
        <authorList>
            <person name="Nouioui I."/>
        </authorList>
    </citation>
    <scope>NUCLEOTIDE SEQUENCE [LARGE SCALE GENOMIC DNA]</scope>
    <source>
        <strain evidence="2">DSM 41981</strain>
    </source>
</reference>
<comment type="caution">
    <text evidence="1">The sequence shown here is derived from an EMBL/GenBank/DDBJ whole genome shotgun (WGS) entry which is preliminary data.</text>
</comment>
<protein>
    <submittedName>
        <fullName evidence="1">Uncharacterized protein</fullName>
    </submittedName>
</protein>
<sequence length="42" mass="4440">MREPRGRPGHLVEWGYAMKAPSGTTSVLADAYGPVRGPSAGR</sequence>
<dbReference type="AlphaFoldDB" id="A0ABD5EUJ6"/>
<evidence type="ECO:0000313" key="1">
    <source>
        <dbReference type="EMBL" id="MDT0437669.1"/>
    </source>
</evidence>
<dbReference type="Proteomes" id="UP001183535">
    <property type="component" value="Unassembled WGS sequence"/>
</dbReference>
<gene>
    <name evidence="1" type="ORF">RM877_23580</name>
</gene>
<dbReference type="RefSeq" id="WP_256089851.1">
    <property type="nucleotide sequence ID" value="NZ_JAVRES010000013.1"/>
</dbReference>
<proteinExistence type="predicted"/>
<evidence type="ECO:0000313" key="2">
    <source>
        <dbReference type="Proteomes" id="UP001183535"/>
    </source>
</evidence>
<name>A0ABD5EUJ6_9ACTN</name>
<organism evidence="1 2">
    <name type="scientific">Streptomyces doudnae</name>
    <dbReference type="NCBI Taxonomy" id="3075536"/>
    <lineage>
        <taxon>Bacteria</taxon>
        <taxon>Bacillati</taxon>
        <taxon>Actinomycetota</taxon>
        <taxon>Actinomycetes</taxon>
        <taxon>Kitasatosporales</taxon>
        <taxon>Streptomycetaceae</taxon>
        <taxon>Streptomyces</taxon>
    </lineage>
</organism>
<accession>A0ABD5EUJ6</accession>